<dbReference type="EMBL" id="JAIWYP010000010">
    <property type="protein sequence ID" value="KAH3754261.1"/>
    <property type="molecule type" value="Genomic_DNA"/>
</dbReference>
<proteinExistence type="predicted"/>
<name>A0A9D4DT45_DREPO</name>
<evidence type="ECO:0000256" key="1">
    <source>
        <dbReference type="SAM" id="MobiDB-lite"/>
    </source>
</evidence>
<reference evidence="2" key="2">
    <citation type="submission" date="2020-11" db="EMBL/GenBank/DDBJ databases">
        <authorList>
            <person name="McCartney M.A."/>
            <person name="Auch B."/>
            <person name="Kono T."/>
            <person name="Mallez S."/>
            <person name="Becker A."/>
            <person name="Gohl D.M."/>
            <person name="Silverstein K.A.T."/>
            <person name="Koren S."/>
            <person name="Bechman K.B."/>
            <person name="Herman A."/>
            <person name="Abrahante J.E."/>
            <person name="Garbe J."/>
        </authorList>
    </citation>
    <scope>NUCLEOTIDE SEQUENCE</scope>
    <source>
        <strain evidence="2">Duluth1</strain>
        <tissue evidence="2">Whole animal</tissue>
    </source>
</reference>
<gene>
    <name evidence="2" type="ORF">DPMN_188926</name>
</gene>
<feature type="region of interest" description="Disordered" evidence="1">
    <location>
        <begin position="1"/>
        <end position="61"/>
    </location>
</feature>
<organism evidence="2 3">
    <name type="scientific">Dreissena polymorpha</name>
    <name type="common">Zebra mussel</name>
    <name type="synonym">Mytilus polymorpha</name>
    <dbReference type="NCBI Taxonomy" id="45954"/>
    <lineage>
        <taxon>Eukaryota</taxon>
        <taxon>Metazoa</taxon>
        <taxon>Spiralia</taxon>
        <taxon>Lophotrochozoa</taxon>
        <taxon>Mollusca</taxon>
        <taxon>Bivalvia</taxon>
        <taxon>Autobranchia</taxon>
        <taxon>Heteroconchia</taxon>
        <taxon>Euheterodonta</taxon>
        <taxon>Imparidentia</taxon>
        <taxon>Neoheterodontei</taxon>
        <taxon>Myida</taxon>
        <taxon>Dreissenoidea</taxon>
        <taxon>Dreissenidae</taxon>
        <taxon>Dreissena</taxon>
    </lineage>
</organism>
<protein>
    <submittedName>
        <fullName evidence="2">Uncharacterized protein</fullName>
    </submittedName>
</protein>
<reference evidence="2" key="1">
    <citation type="journal article" date="2019" name="bioRxiv">
        <title>The Genome of the Zebra Mussel, Dreissena polymorpha: A Resource for Invasive Species Research.</title>
        <authorList>
            <person name="McCartney M.A."/>
            <person name="Auch B."/>
            <person name="Kono T."/>
            <person name="Mallez S."/>
            <person name="Zhang Y."/>
            <person name="Obille A."/>
            <person name="Becker A."/>
            <person name="Abrahante J.E."/>
            <person name="Garbe J."/>
            <person name="Badalamenti J.P."/>
            <person name="Herman A."/>
            <person name="Mangelson H."/>
            <person name="Liachko I."/>
            <person name="Sullivan S."/>
            <person name="Sone E.D."/>
            <person name="Koren S."/>
            <person name="Silverstein K.A.T."/>
            <person name="Beckman K.B."/>
            <person name="Gohl D.M."/>
        </authorList>
    </citation>
    <scope>NUCLEOTIDE SEQUENCE</scope>
    <source>
        <strain evidence="2">Duluth1</strain>
        <tissue evidence="2">Whole animal</tissue>
    </source>
</reference>
<feature type="compositionally biased region" description="Basic residues" evidence="1">
    <location>
        <begin position="46"/>
        <end position="57"/>
    </location>
</feature>
<evidence type="ECO:0000313" key="3">
    <source>
        <dbReference type="Proteomes" id="UP000828390"/>
    </source>
</evidence>
<feature type="compositionally biased region" description="Basic and acidic residues" evidence="1">
    <location>
        <begin position="1"/>
        <end position="18"/>
    </location>
</feature>
<feature type="compositionally biased region" description="Polar residues" evidence="1">
    <location>
        <begin position="19"/>
        <end position="28"/>
    </location>
</feature>
<comment type="caution">
    <text evidence="2">The sequence shown here is derived from an EMBL/GenBank/DDBJ whole genome shotgun (WGS) entry which is preliminary data.</text>
</comment>
<dbReference type="AlphaFoldDB" id="A0A9D4DT45"/>
<sequence length="103" mass="11844">MARTMEIAERQAKEKGNKESQNNVNTLRSIGRKQNAPSRQKEKGKPQTHHQTGRGQHKTNTVCRNCGGQYPHDVHCQAKGKECNYCHKLNHFKAVCRKRRNAH</sequence>
<evidence type="ECO:0000313" key="2">
    <source>
        <dbReference type="EMBL" id="KAH3754261.1"/>
    </source>
</evidence>
<accession>A0A9D4DT45</accession>
<dbReference type="Proteomes" id="UP000828390">
    <property type="component" value="Unassembled WGS sequence"/>
</dbReference>
<keyword evidence="3" id="KW-1185">Reference proteome</keyword>